<dbReference type="SMART" id="SM00028">
    <property type="entry name" value="TPR"/>
    <property type="match status" value="5"/>
</dbReference>
<dbReference type="InterPro" id="IPR019734">
    <property type="entry name" value="TPR_rpt"/>
</dbReference>
<accession>A0A7N0TX52</accession>
<dbReference type="Gene3D" id="1.25.40.10">
    <property type="entry name" value="Tetratricopeptide repeat domain"/>
    <property type="match status" value="1"/>
</dbReference>
<keyword evidence="6" id="KW-1185">Reference proteome</keyword>
<dbReference type="OMA" id="NNRYARA"/>
<evidence type="ECO:0000256" key="2">
    <source>
        <dbReference type="ARBA" id="ARBA00022803"/>
    </source>
</evidence>
<evidence type="ECO:0000256" key="3">
    <source>
        <dbReference type="PROSITE-ProRule" id="PRU00339"/>
    </source>
</evidence>
<evidence type="ECO:0000256" key="4">
    <source>
        <dbReference type="SAM" id="MobiDB-lite"/>
    </source>
</evidence>
<dbReference type="PROSITE" id="PS50005">
    <property type="entry name" value="TPR"/>
    <property type="match status" value="1"/>
</dbReference>
<dbReference type="PANTHER" id="PTHR16193:SF0">
    <property type="entry name" value="TETRATRICOPEPTIDE REPEAT PROTEIN 27"/>
    <property type="match status" value="1"/>
</dbReference>
<keyword evidence="1" id="KW-0677">Repeat</keyword>
<dbReference type="Proteomes" id="UP000594263">
    <property type="component" value="Unplaced"/>
</dbReference>
<dbReference type="SUPFAM" id="SSF48452">
    <property type="entry name" value="TPR-like"/>
    <property type="match status" value="2"/>
</dbReference>
<feature type="region of interest" description="Disordered" evidence="4">
    <location>
        <begin position="800"/>
        <end position="821"/>
    </location>
</feature>
<reference evidence="5" key="1">
    <citation type="submission" date="2021-01" db="UniProtKB">
        <authorList>
            <consortium name="EnsemblPlants"/>
        </authorList>
    </citation>
    <scope>IDENTIFICATION</scope>
</reference>
<proteinExistence type="predicted"/>
<dbReference type="AlphaFoldDB" id="A0A7N0TX52"/>
<evidence type="ECO:0000313" key="5">
    <source>
        <dbReference type="EnsemblPlants" id="Kaladp0047s0180.1.v1.1"/>
    </source>
</evidence>
<evidence type="ECO:0008006" key="7">
    <source>
        <dbReference type="Google" id="ProtNLM"/>
    </source>
</evidence>
<dbReference type="EnsemblPlants" id="Kaladp0047s0180.1.v1.1">
    <property type="protein sequence ID" value="Kaladp0047s0180.1.v1.1"/>
    <property type="gene ID" value="Kaladp0047s0180.v1.1"/>
</dbReference>
<evidence type="ECO:0000313" key="6">
    <source>
        <dbReference type="Proteomes" id="UP000594263"/>
    </source>
</evidence>
<sequence>MLPSTFPSLASPRGSLSHLLPPALLGASDCADRRRSAESFWFRVERGIMEVELTGEQMALRFFELRLLRCTLPLVQLSDSAVINGVPDQKNAAASGQLHTLDVLISNMVSLIESGKYVEALASSDVSLSVFELDANSFYGNDVESADHFYAGLVEHVDLFFKSKSSIDDALYRAFLVMTIAVAALLAFVQCNVTGPIEALPPCPLPLRVLQSLEWENWARNQIMSAGSDLLGKFTNLQYLVFAKMLLTRTKDFLFGETVESPFGIRTISWWLARINLIQQKIMDEHSSSLFDSLQVLFKETLDLFGTKEKVRSYWGAKYIHEEEASTMTAMLYLEAGIMEQTYSRLDKCRLHFRSAELESGLELAVTGVLGMRTMHQEEAKAQLVLVTNSNSALIDSQGLSQDSSDQLVQSNGHDTLQVHQSKMLEVSDVLMTPKLVACGNSKVKGGQNGSKSLKPIQQAVVLAQCLLIEKSTRNDEMQRWDMAPYIEAIDLQEYSPFIIRCFCDILRIRWESTRSRTKERALLMMEELVRNICESSSGVADRITICFGASILTIPALRKEYGELLVRCGLLGEALKVFENLELWDNLIYCYCLLEKKSAAVDLINARLSVTPHDPRLWCSLGDVTNDDYCFEKALEVSNNKSARAKRSLARSAYERGDYEKSKVLWESAMAMNSLHPGGWFSLGAAALKARDIEKALDGFTCAVQLDPENGEAWNNIACLHMIKKKNKEACIAFKEALKFKRNSWQLWENYAQVSVDVGNLAQALEAVQMVLELTNNKRADVAVLESVMLEIEKSTSTRQFTSEELNDPSQPSNAINESANTDHLIPSSREIENLQELIRKVLHRIIRSGGGDAAVWGLYARWHKLKGDLTMCAEALQKQIRSYQGSDVFKEIERFKKFADASLKLCKVYTEIFLSTGQNELKSAEMHLNNVIKQAVDFSDTDEYRSLQSCLDEVKNLQQVTSPSC</sequence>
<protein>
    <recommendedName>
        <fullName evidence="7">Tetratricopeptide repeat protein 27 homolog</fullName>
    </recommendedName>
</protein>
<evidence type="ECO:0000256" key="1">
    <source>
        <dbReference type="ARBA" id="ARBA00022737"/>
    </source>
</evidence>
<dbReference type="InterPro" id="IPR011990">
    <property type="entry name" value="TPR-like_helical_dom_sf"/>
</dbReference>
<dbReference type="PANTHER" id="PTHR16193">
    <property type="entry name" value="TETRATRICOPEPTIDE REPEAT PROTEIN 27"/>
    <property type="match status" value="1"/>
</dbReference>
<name>A0A7N0TX52_KALFE</name>
<feature type="repeat" description="TPR" evidence="3">
    <location>
        <begin position="678"/>
        <end position="711"/>
    </location>
</feature>
<keyword evidence="2 3" id="KW-0802">TPR repeat</keyword>
<organism evidence="5 6">
    <name type="scientific">Kalanchoe fedtschenkoi</name>
    <name type="common">Lavender scallops</name>
    <name type="synonym">South American air plant</name>
    <dbReference type="NCBI Taxonomy" id="63787"/>
    <lineage>
        <taxon>Eukaryota</taxon>
        <taxon>Viridiplantae</taxon>
        <taxon>Streptophyta</taxon>
        <taxon>Embryophyta</taxon>
        <taxon>Tracheophyta</taxon>
        <taxon>Spermatophyta</taxon>
        <taxon>Magnoliopsida</taxon>
        <taxon>eudicotyledons</taxon>
        <taxon>Gunneridae</taxon>
        <taxon>Pentapetalae</taxon>
        <taxon>Saxifragales</taxon>
        <taxon>Crassulaceae</taxon>
        <taxon>Kalanchoe</taxon>
    </lineage>
</organism>
<dbReference type="Gramene" id="Kaladp0047s0180.1.v1.1">
    <property type="protein sequence ID" value="Kaladp0047s0180.1.v1.1"/>
    <property type="gene ID" value="Kaladp0047s0180.v1.1"/>
</dbReference>
<dbReference type="InterPro" id="IPR044244">
    <property type="entry name" value="TTC27/Emw1"/>
</dbReference>